<dbReference type="PROSITE" id="PS51257">
    <property type="entry name" value="PROKAR_LIPOPROTEIN"/>
    <property type="match status" value="1"/>
</dbReference>
<sequence>MSLRVYLEWREKKKKSERLCKISAVLSSTSLACAPISNKIEVHRISSLGREFAEAFTGQARYICSPWKWLRILLQASSTSRPSVRIRAQPTHSAMSYLPKKGCRIASRSDHAILWVICGSQRSCPHCALTSPSFNPRFALEPHPLRKPRTVSIILVPAAGPAQSCERASVRGARRAGDAPHRTPEKPVLVFANCRARTHSLVDLRL</sequence>
<gene>
    <name evidence="1" type="ORF">N657DRAFT_642849</name>
</gene>
<proteinExistence type="predicted"/>
<name>A0AAN6Z559_9PEZI</name>
<dbReference type="Proteomes" id="UP001302602">
    <property type="component" value="Unassembled WGS sequence"/>
</dbReference>
<reference evidence="1" key="1">
    <citation type="journal article" date="2023" name="Mol. Phylogenet. Evol.">
        <title>Genome-scale phylogeny and comparative genomics of the fungal order Sordariales.</title>
        <authorList>
            <person name="Hensen N."/>
            <person name="Bonometti L."/>
            <person name="Westerberg I."/>
            <person name="Brannstrom I.O."/>
            <person name="Guillou S."/>
            <person name="Cros-Aarteil S."/>
            <person name="Calhoun S."/>
            <person name="Haridas S."/>
            <person name="Kuo A."/>
            <person name="Mondo S."/>
            <person name="Pangilinan J."/>
            <person name="Riley R."/>
            <person name="LaButti K."/>
            <person name="Andreopoulos B."/>
            <person name="Lipzen A."/>
            <person name="Chen C."/>
            <person name="Yan M."/>
            <person name="Daum C."/>
            <person name="Ng V."/>
            <person name="Clum A."/>
            <person name="Steindorff A."/>
            <person name="Ohm R.A."/>
            <person name="Martin F."/>
            <person name="Silar P."/>
            <person name="Natvig D.O."/>
            <person name="Lalanne C."/>
            <person name="Gautier V."/>
            <person name="Ament-Velasquez S.L."/>
            <person name="Kruys A."/>
            <person name="Hutchinson M.I."/>
            <person name="Powell A.J."/>
            <person name="Barry K."/>
            <person name="Miller A.N."/>
            <person name="Grigoriev I.V."/>
            <person name="Debuchy R."/>
            <person name="Gladieux P."/>
            <person name="Hiltunen Thoren M."/>
            <person name="Johannesson H."/>
        </authorList>
    </citation>
    <scope>NUCLEOTIDE SEQUENCE</scope>
    <source>
        <strain evidence="1">CBS 731.68</strain>
    </source>
</reference>
<reference evidence="1" key="2">
    <citation type="submission" date="2023-05" db="EMBL/GenBank/DDBJ databases">
        <authorList>
            <consortium name="Lawrence Berkeley National Laboratory"/>
            <person name="Steindorff A."/>
            <person name="Hensen N."/>
            <person name="Bonometti L."/>
            <person name="Westerberg I."/>
            <person name="Brannstrom I.O."/>
            <person name="Guillou S."/>
            <person name="Cros-Aarteil S."/>
            <person name="Calhoun S."/>
            <person name="Haridas S."/>
            <person name="Kuo A."/>
            <person name="Mondo S."/>
            <person name="Pangilinan J."/>
            <person name="Riley R."/>
            <person name="Labutti K."/>
            <person name="Andreopoulos B."/>
            <person name="Lipzen A."/>
            <person name="Chen C."/>
            <person name="Yanf M."/>
            <person name="Daum C."/>
            <person name="Ng V."/>
            <person name="Clum A."/>
            <person name="Ohm R."/>
            <person name="Martin F."/>
            <person name="Silar P."/>
            <person name="Natvig D."/>
            <person name="Lalanne C."/>
            <person name="Gautier V."/>
            <person name="Ament-Velasquez S.L."/>
            <person name="Kruys A."/>
            <person name="Hutchinson M.I."/>
            <person name="Powell A.J."/>
            <person name="Barry K."/>
            <person name="Miller A.N."/>
            <person name="Grigoriev I.V."/>
            <person name="Debuchy R."/>
            <person name="Gladieux P."/>
            <person name="Thoren M.H."/>
            <person name="Johannesson H."/>
        </authorList>
    </citation>
    <scope>NUCLEOTIDE SEQUENCE</scope>
    <source>
        <strain evidence="1">CBS 731.68</strain>
    </source>
</reference>
<dbReference type="GeneID" id="87829194"/>
<keyword evidence="2" id="KW-1185">Reference proteome</keyword>
<evidence type="ECO:0000313" key="2">
    <source>
        <dbReference type="Proteomes" id="UP001302602"/>
    </source>
</evidence>
<organism evidence="1 2">
    <name type="scientific">Parathielavia appendiculata</name>
    <dbReference type="NCBI Taxonomy" id="2587402"/>
    <lineage>
        <taxon>Eukaryota</taxon>
        <taxon>Fungi</taxon>
        <taxon>Dikarya</taxon>
        <taxon>Ascomycota</taxon>
        <taxon>Pezizomycotina</taxon>
        <taxon>Sordariomycetes</taxon>
        <taxon>Sordariomycetidae</taxon>
        <taxon>Sordariales</taxon>
        <taxon>Chaetomiaceae</taxon>
        <taxon>Parathielavia</taxon>
    </lineage>
</organism>
<dbReference type="RefSeq" id="XP_062649851.1">
    <property type="nucleotide sequence ID" value="XM_062792425.1"/>
</dbReference>
<accession>A0AAN6Z559</accession>
<dbReference type="AlphaFoldDB" id="A0AAN6Z559"/>
<evidence type="ECO:0000313" key="1">
    <source>
        <dbReference type="EMBL" id="KAK4126080.1"/>
    </source>
</evidence>
<protein>
    <submittedName>
        <fullName evidence="1">Uncharacterized protein</fullName>
    </submittedName>
</protein>
<dbReference type="EMBL" id="MU853225">
    <property type="protein sequence ID" value="KAK4126080.1"/>
    <property type="molecule type" value="Genomic_DNA"/>
</dbReference>
<comment type="caution">
    <text evidence="1">The sequence shown here is derived from an EMBL/GenBank/DDBJ whole genome shotgun (WGS) entry which is preliminary data.</text>
</comment>